<dbReference type="PANTHER" id="PTHR46360">
    <property type="entry name" value="DISKS LARGE HOMOLOG 5"/>
    <property type="match status" value="1"/>
</dbReference>
<keyword evidence="1" id="KW-0175">Coiled coil</keyword>
<reference evidence="2" key="2">
    <citation type="submission" date="2021-09" db="EMBL/GenBank/DDBJ databases">
        <authorList>
            <person name="Jia N."/>
            <person name="Wang J."/>
            <person name="Shi W."/>
            <person name="Du L."/>
            <person name="Sun Y."/>
            <person name="Zhan W."/>
            <person name="Jiang J."/>
            <person name="Wang Q."/>
            <person name="Zhang B."/>
            <person name="Ji P."/>
            <person name="Sakyi L.B."/>
            <person name="Cui X."/>
            <person name="Yuan T."/>
            <person name="Jiang B."/>
            <person name="Yang W."/>
            <person name="Lam T.T.-Y."/>
            <person name="Chang Q."/>
            <person name="Ding S."/>
            <person name="Wang X."/>
            <person name="Zhu J."/>
            <person name="Ruan X."/>
            <person name="Zhao L."/>
            <person name="Wei J."/>
            <person name="Que T."/>
            <person name="Du C."/>
            <person name="Cheng J."/>
            <person name="Dai P."/>
            <person name="Han X."/>
            <person name="Huang E."/>
            <person name="Gao Y."/>
            <person name="Liu J."/>
            <person name="Shao H."/>
            <person name="Ye R."/>
            <person name="Li L."/>
            <person name="Wei W."/>
            <person name="Wang X."/>
            <person name="Wang C."/>
            <person name="Huo Q."/>
            <person name="Li W."/>
            <person name="Guo W."/>
            <person name="Chen H."/>
            <person name="Chen S."/>
            <person name="Zhou L."/>
            <person name="Zhou L."/>
            <person name="Ni X."/>
            <person name="Tian J."/>
            <person name="Zhou Y."/>
            <person name="Sheng Y."/>
            <person name="Liu T."/>
            <person name="Pan Y."/>
            <person name="Xia L."/>
            <person name="Li J."/>
            <person name="Zhao F."/>
            <person name="Cao W."/>
        </authorList>
    </citation>
    <scope>NUCLEOTIDE SEQUENCE</scope>
    <source>
        <strain evidence="2">Rsan-2018</strain>
        <tissue evidence="2">Larvae</tissue>
    </source>
</reference>
<dbReference type="Proteomes" id="UP000821837">
    <property type="component" value="Chromosome 1"/>
</dbReference>
<reference evidence="2" key="1">
    <citation type="journal article" date="2020" name="Cell">
        <title>Large-Scale Comparative Analyses of Tick Genomes Elucidate Their Genetic Diversity and Vector Capacities.</title>
        <authorList>
            <consortium name="Tick Genome and Microbiome Consortium (TIGMIC)"/>
            <person name="Jia N."/>
            <person name="Wang J."/>
            <person name="Shi W."/>
            <person name="Du L."/>
            <person name="Sun Y."/>
            <person name="Zhan W."/>
            <person name="Jiang J.F."/>
            <person name="Wang Q."/>
            <person name="Zhang B."/>
            <person name="Ji P."/>
            <person name="Bell-Sakyi L."/>
            <person name="Cui X.M."/>
            <person name="Yuan T.T."/>
            <person name="Jiang B.G."/>
            <person name="Yang W.F."/>
            <person name="Lam T.T."/>
            <person name="Chang Q.C."/>
            <person name="Ding S.J."/>
            <person name="Wang X.J."/>
            <person name="Zhu J.G."/>
            <person name="Ruan X.D."/>
            <person name="Zhao L."/>
            <person name="Wei J.T."/>
            <person name="Ye R.Z."/>
            <person name="Que T.C."/>
            <person name="Du C.H."/>
            <person name="Zhou Y.H."/>
            <person name="Cheng J.X."/>
            <person name="Dai P.F."/>
            <person name="Guo W.B."/>
            <person name="Han X.H."/>
            <person name="Huang E.J."/>
            <person name="Li L.F."/>
            <person name="Wei W."/>
            <person name="Gao Y.C."/>
            <person name="Liu J.Z."/>
            <person name="Shao H.Z."/>
            <person name="Wang X."/>
            <person name="Wang C.C."/>
            <person name="Yang T.C."/>
            <person name="Huo Q.B."/>
            <person name="Li W."/>
            <person name="Chen H.Y."/>
            <person name="Chen S.E."/>
            <person name="Zhou L.G."/>
            <person name="Ni X.B."/>
            <person name="Tian J.H."/>
            <person name="Sheng Y."/>
            <person name="Liu T."/>
            <person name="Pan Y.S."/>
            <person name="Xia L.Y."/>
            <person name="Li J."/>
            <person name="Zhao F."/>
            <person name="Cao W.C."/>
        </authorList>
    </citation>
    <scope>NUCLEOTIDE SEQUENCE</scope>
    <source>
        <strain evidence="2">Rsan-2018</strain>
    </source>
</reference>
<dbReference type="SUPFAM" id="SSF90257">
    <property type="entry name" value="Myosin rod fragments"/>
    <property type="match status" value="1"/>
</dbReference>
<gene>
    <name evidence="2" type="ORF">HPB52_018519</name>
</gene>
<comment type="caution">
    <text evidence="2">The sequence shown here is derived from an EMBL/GenBank/DDBJ whole genome shotgun (WGS) entry which is preliminary data.</text>
</comment>
<dbReference type="GO" id="GO:0005886">
    <property type="term" value="C:plasma membrane"/>
    <property type="evidence" value="ECO:0007669"/>
    <property type="project" value="TreeGrafter"/>
</dbReference>
<evidence type="ECO:0000313" key="3">
    <source>
        <dbReference type="Proteomes" id="UP000821837"/>
    </source>
</evidence>
<dbReference type="InterPro" id="IPR053004">
    <property type="entry name" value="MAGUK_Signaling_Regulators"/>
</dbReference>
<accession>A0A9D4TBD5</accession>
<proteinExistence type="predicted"/>
<dbReference type="PANTHER" id="PTHR46360:SF1">
    <property type="entry name" value="DISKS LARGE HOMOLOG 5"/>
    <property type="match status" value="1"/>
</dbReference>
<dbReference type="EMBL" id="JABSTV010001245">
    <property type="protein sequence ID" value="KAH7984246.1"/>
    <property type="molecule type" value="Genomic_DNA"/>
</dbReference>
<organism evidence="2 3">
    <name type="scientific">Rhipicephalus sanguineus</name>
    <name type="common">Brown dog tick</name>
    <name type="synonym">Ixodes sanguineus</name>
    <dbReference type="NCBI Taxonomy" id="34632"/>
    <lineage>
        <taxon>Eukaryota</taxon>
        <taxon>Metazoa</taxon>
        <taxon>Ecdysozoa</taxon>
        <taxon>Arthropoda</taxon>
        <taxon>Chelicerata</taxon>
        <taxon>Arachnida</taxon>
        <taxon>Acari</taxon>
        <taxon>Parasitiformes</taxon>
        <taxon>Ixodida</taxon>
        <taxon>Ixodoidea</taxon>
        <taxon>Ixodidae</taxon>
        <taxon>Rhipicephalinae</taxon>
        <taxon>Rhipicephalus</taxon>
        <taxon>Rhipicephalus</taxon>
    </lineage>
</organism>
<protein>
    <submittedName>
        <fullName evidence="2">Uncharacterized protein</fullName>
    </submittedName>
</protein>
<dbReference type="GO" id="GO:0035331">
    <property type="term" value="P:negative regulation of hippo signaling"/>
    <property type="evidence" value="ECO:0007669"/>
    <property type="project" value="TreeGrafter"/>
</dbReference>
<dbReference type="AlphaFoldDB" id="A0A9D4TBD5"/>
<keyword evidence="3" id="KW-1185">Reference proteome</keyword>
<evidence type="ECO:0000256" key="1">
    <source>
        <dbReference type="SAM" id="Coils"/>
    </source>
</evidence>
<feature type="coiled-coil region" evidence="1">
    <location>
        <begin position="6"/>
        <end position="75"/>
    </location>
</feature>
<name>A0A9D4TBD5_RHISA</name>
<evidence type="ECO:0000313" key="2">
    <source>
        <dbReference type="EMBL" id="KAH7984246.1"/>
    </source>
</evidence>
<sequence>METGGEAAYRQKCKALKEEYDTLHKRYADLTAAHSAHMARLELCQEELQRLKQGAEEALAERNAALRDRTGLQQQCTAAIRQWDSALRERNEARDQLAKCVEDTGYQLCPKICA</sequence>
<dbReference type="VEuPathDB" id="VectorBase:RSAN_031773"/>